<sequence length="302" mass="32887">MNLGTVSTALVTPFTENGEVDYDQLQELVRHLLATGSESLVVNGTTGESPVLTHEEKIAVIQAVVNEVNGKVPVIAGTGSNNTAQTIAFTKEVECLGVDGCMVVVPYYNKPNQRSLVAHFTAIADSAEKPLMLYNIPGRSVVNMTAETTATLSQHPRIEWMKEASGNMEQIAEVLSKSSSGFTVYSGDDGLTLPLYTIGAAGIVSVASHIVGNEMQQMLKAFREGQHEKAANYHKLLLPVFNQLFTAPNPTVVKYALSKLHGFSDTVRLPLLTLTESEKAQFDEVWADFTEKQNNWLNTDQD</sequence>
<reference evidence="16 17" key="1">
    <citation type="submission" date="2017-07" db="EMBL/GenBank/DDBJ databases">
        <title>Tetzosporium hominis gen.nov. sp.nov.</title>
        <authorList>
            <person name="Tetz G."/>
            <person name="Tetz V."/>
        </authorList>
    </citation>
    <scope>NUCLEOTIDE SEQUENCE [LARGE SCALE GENOMIC DNA]</scope>
    <source>
        <strain evidence="16 17">VT-49</strain>
    </source>
</reference>
<name>A0A264W8E0_9BACL</name>
<dbReference type="UniPathway" id="UPA00034">
    <property type="reaction ID" value="UER00017"/>
</dbReference>
<evidence type="ECO:0000256" key="4">
    <source>
        <dbReference type="ARBA" id="ARBA00012086"/>
    </source>
</evidence>
<dbReference type="GO" id="GO:0005829">
    <property type="term" value="C:cytosol"/>
    <property type="evidence" value="ECO:0007669"/>
    <property type="project" value="TreeGrafter"/>
</dbReference>
<evidence type="ECO:0000256" key="2">
    <source>
        <dbReference type="ARBA" id="ARBA00005120"/>
    </source>
</evidence>
<dbReference type="CDD" id="cd00950">
    <property type="entry name" value="DHDPS"/>
    <property type="match status" value="1"/>
</dbReference>
<protein>
    <recommendedName>
        <fullName evidence="4 12">4-hydroxy-tetrahydrodipicolinate synthase</fullName>
        <shortName evidence="12">HTPA synthase</shortName>
        <ecNumber evidence="4 12">4.3.3.7</ecNumber>
    </recommendedName>
</protein>
<evidence type="ECO:0000256" key="11">
    <source>
        <dbReference type="ARBA" id="ARBA00047836"/>
    </source>
</evidence>
<comment type="caution">
    <text evidence="12">Was originally thought to be a dihydrodipicolinate synthase (DHDPS), catalyzing the condensation of (S)-aspartate-beta-semialdehyde [(S)-ASA] and pyruvate to dihydrodipicolinate (DHDP). However, it was shown in E.coli that the product of the enzymatic reaction is not dihydrodipicolinate but in fact (4S)-4-hydroxy-2,3,4,5-tetrahydro-(2S)-dipicolinic acid (HTPA), and that the consecutive dehydration reaction leading to DHDP is not spontaneous but catalyzed by DapB.</text>
</comment>
<keyword evidence="10 12" id="KW-0704">Schiff base</keyword>
<feature type="binding site" evidence="12 15">
    <location>
        <position position="46"/>
    </location>
    <ligand>
        <name>pyruvate</name>
        <dbReference type="ChEBI" id="CHEBI:15361"/>
    </ligand>
</feature>
<comment type="pathway">
    <text evidence="2 12">Amino-acid biosynthesis; L-lysine biosynthesis via DAP pathway; (S)-tetrahydrodipicolinate from L-aspartate: step 3/4.</text>
</comment>
<dbReference type="Gene3D" id="3.20.20.70">
    <property type="entry name" value="Aldolase class I"/>
    <property type="match status" value="1"/>
</dbReference>
<dbReference type="HAMAP" id="MF_00418">
    <property type="entry name" value="DapA"/>
    <property type="match status" value="1"/>
</dbReference>
<comment type="caution">
    <text evidence="16">The sequence shown here is derived from an EMBL/GenBank/DDBJ whole genome shotgun (WGS) entry which is preliminary data.</text>
</comment>
<comment type="subcellular location">
    <subcellularLocation>
        <location evidence="12">Cytoplasm</location>
    </subcellularLocation>
</comment>
<comment type="catalytic activity">
    <reaction evidence="11 12">
        <text>L-aspartate 4-semialdehyde + pyruvate = (2S,4S)-4-hydroxy-2,3,4,5-tetrahydrodipicolinate + H2O + H(+)</text>
        <dbReference type="Rhea" id="RHEA:34171"/>
        <dbReference type="ChEBI" id="CHEBI:15361"/>
        <dbReference type="ChEBI" id="CHEBI:15377"/>
        <dbReference type="ChEBI" id="CHEBI:15378"/>
        <dbReference type="ChEBI" id="CHEBI:67139"/>
        <dbReference type="ChEBI" id="CHEBI:537519"/>
        <dbReference type="EC" id="4.3.3.7"/>
    </reaction>
</comment>
<dbReference type="PANTHER" id="PTHR12128:SF66">
    <property type="entry name" value="4-HYDROXY-2-OXOGLUTARATE ALDOLASE, MITOCHONDRIAL"/>
    <property type="match status" value="1"/>
</dbReference>
<dbReference type="InterPro" id="IPR013785">
    <property type="entry name" value="Aldolase_TIM"/>
</dbReference>
<keyword evidence="7 12" id="KW-0220">Diaminopimelate biosynthesis</keyword>
<dbReference type="SMART" id="SM01130">
    <property type="entry name" value="DHDPS"/>
    <property type="match status" value="1"/>
</dbReference>
<feature type="binding site" evidence="12 15">
    <location>
        <position position="204"/>
    </location>
    <ligand>
        <name>pyruvate</name>
        <dbReference type="ChEBI" id="CHEBI:15361"/>
    </ligand>
</feature>
<organism evidence="16 17">
    <name type="scientific">Tetzosporium hominis</name>
    <dbReference type="NCBI Taxonomy" id="2020506"/>
    <lineage>
        <taxon>Bacteria</taxon>
        <taxon>Bacillati</taxon>
        <taxon>Bacillota</taxon>
        <taxon>Bacilli</taxon>
        <taxon>Bacillales</taxon>
        <taxon>Caryophanaceae</taxon>
        <taxon>Tetzosporium</taxon>
    </lineage>
</organism>
<dbReference type="RefSeq" id="WP_094941677.1">
    <property type="nucleotide sequence ID" value="NZ_NOKQ01000134.1"/>
</dbReference>
<proteinExistence type="inferred from homology"/>
<dbReference type="GO" id="GO:0008840">
    <property type="term" value="F:4-hydroxy-tetrahydrodipicolinate synthase activity"/>
    <property type="evidence" value="ECO:0007669"/>
    <property type="project" value="UniProtKB-UniRule"/>
</dbReference>
<evidence type="ECO:0000256" key="3">
    <source>
        <dbReference type="ARBA" id="ARBA00007592"/>
    </source>
</evidence>
<gene>
    <name evidence="12" type="primary">dapA</name>
    <name evidence="16" type="ORF">CF394_02445</name>
</gene>
<dbReference type="Proteomes" id="UP000217065">
    <property type="component" value="Unassembled WGS sequence"/>
</dbReference>
<dbReference type="PANTHER" id="PTHR12128">
    <property type="entry name" value="DIHYDRODIPICOLINATE SYNTHASE"/>
    <property type="match status" value="1"/>
</dbReference>
<evidence type="ECO:0000256" key="13">
    <source>
        <dbReference type="PIRNR" id="PIRNR001365"/>
    </source>
</evidence>
<keyword evidence="17" id="KW-1185">Reference proteome</keyword>
<evidence type="ECO:0000256" key="8">
    <source>
        <dbReference type="ARBA" id="ARBA00023154"/>
    </source>
</evidence>
<dbReference type="NCBIfam" id="TIGR00674">
    <property type="entry name" value="dapA"/>
    <property type="match status" value="1"/>
</dbReference>
<evidence type="ECO:0000256" key="12">
    <source>
        <dbReference type="HAMAP-Rule" id="MF_00418"/>
    </source>
</evidence>
<feature type="site" description="Part of a proton relay during catalysis" evidence="12">
    <location>
        <position position="108"/>
    </location>
</feature>
<dbReference type="EMBL" id="NOKQ01000134">
    <property type="protein sequence ID" value="OZS79297.1"/>
    <property type="molecule type" value="Genomic_DNA"/>
</dbReference>
<comment type="function">
    <text evidence="1 12">Catalyzes the condensation of (S)-aspartate-beta-semialdehyde [(S)-ASA] and pyruvate to 4-hydroxy-tetrahydrodipicolinate (HTPA).</text>
</comment>
<accession>A0A264W8E0</accession>
<dbReference type="Pfam" id="PF00701">
    <property type="entry name" value="DHDPS"/>
    <property type="match status" value="1"/>
</dbReference>
<dbReference type="PROSITE" id="PS00665">
    <property type="entry name" value="DHDPS_1"/>
    <property type="match status" value="1"/>
</dbReference>
<dbReference type="PIRSF" id="PIRSF001365">
    <property type="entry name" value="DHDPS"/>
    <property type="match status" value="1"/>
</dbReference>
<dbReference type="PRINTS" id="PR00146">
    <property type="entry name" value="DHPICSNTHASE"/>
</dbReference>
<evidence type="ECO:0000256" key="5">
    <source>
        <dbReference type="ARBA" id="ARBA00022490"/>
    </source>
</evidence>
<evidence type="ECO:0000256" key="10">
    <source>
        <dbReference type="ARBA" id="ARBA00023270"/>
    </source>
</evidence>
<comment type="similarity">
    <text evidence="3 12 13">Belongs to the DapA family.</text>
</comment>
<evidence type="ECO:0000256" key="9">
    <source>
        <dbReference type="ARBA" id="ARBA00023239"/>
    </source>
</evidence>
<evidence type="ECO:0000256" key="7">
    <source>
        <dbReference type="ARBA" id="ARBA00022915"/>
    </source>
</evidence>
<dbReference type="AlphaFoldDB" id="A0A264W8E0"/>
<keyword evidence="9 12" id="KW-0456">Lyase</keyword>
<evidence type="ECO:0000256" key="14">
    <source>
        <dbReference type="PIRSR" id="PIRSR001365-1"/>
    </source>
</evidence>
<keyword evidence="5 12" id="KW-0963">Cytoplasm</keyword>
<evidence type="ECO:0000256" key="15">
    <source>
        <dbReference type="PIRSR" id="PIRSR001365-2"/>
    </source>
</evidence>
<dbReference type="SUPFAM" id="SSF51569">
    <property type="entry name" value="Aldolase"/>
    <property type="match status" value="1"/>
</dbReference>
<dbReference type="GO" id="GO:0019877">
    <property type="term" value="P:diaminopimelate biosynthetic process"/>
    <property type="evidence" value="ECO:0007669"/>
    <property type="project" value="UniProtKB-UniRule"/>
</dbReference>
<evidence type="ECO:0000313" key="16">
    <source>
        <dbReference type="EMBL" id="OZS79297.1"/>
    </source>
</evidence>
<feature type="active site" description="Proton donor/acceptor" evidence="12 14">
    <location>
        <position position="134"/>
    </location>
</feature>
<evidence type="ECO:0000256" key="6">
    <source>
        <dbReference type="ARBA" id="ARBA00022605"/>
    </source>
</evidence>
<evidence type="ECO:0000313" key="17">
    <source>
        <dbReference type="Proteomes" id="UP000217065"/>
    </source>
</evidence>
<comment type="subunit">
    <text evidence="12">Homotetramer; dimer of dimers.</text>
</comment>
<feature type="site" description="Part of a proton relay during catalysis" evidence="12">
    <location>
        <position position="45"/>
    </location>
</feature>
<keyword evidence="6 12" id="KW-0028">Amino-acid biosynthesis</keyword>
<evidence type="ECO:0000256" key="1">
    <source>
        <dbReference type="ARBA" id="ARBA00003294"/>
    </source>
</evidence>
<dbReference type="InterPro" id="IPR002220">
    <property type="entry name" value="DapA-like"/>
</dbReference>
<keyword evidence="8 12" id="KW-0457">Lysine biosynthesis</keyword>
<dbReference type="EC" id="4.3.3.7" evidence="4 12"/>
<dbReference type="InterPro" id="IPR020624">
    <property type="entry name" value="Schiff_base-form_aldolases_CS"/>
</dbReference>
<feature type="active site" description="Schiff-base intermediate with substrate" evidence="12 14">
    <location>
        <position position="162"/>
    </location>
</feature>
<dbReference type="GO" id="GO:0009089">
    <property type="term" value="P:lysine biosynthetic process via diaminopimelate"/>
    <property type="evidence" value="ECO:0007669"/>
    <property type="project" value="UniProtKB-UniRule"/>
</dbReference>
<dbReference type="InterPro" id="IPR005263">
    <property type="entry name" value="DapA"/>
</dbReference>
<dbReference type="OrthoDB" id="9782828at2"/>